<proteinExistence type="inferred from homology"/>
<dbReference type="PROSITE" id="PS51826">
    <property type="entry name" value="PSBD"/>
    <property type="match status" value="1"/>
</dbReference>
<feature type="domain" description="Peripheral subunit-binding (PSBD)" evidence="8">
    <location>
        <begin position="143"/>
        <end position="183"/>
    </location>
</feature>
<evidence type="ECO:0000256" key="3">
    <source>
        <dbReference type="ARBA" id="ARBA00022679"/>
    </source>
</evidence>
<dbReference type="InterPro" id="IPR000089">
    <property type="entry name" value="Biotin_lipoyl"/>
</dbReference>
<dbReference type="SUPFAM" id="SSF51230">
    <property type="entry name" value="Single hybrid motif"/>
    <property type="match status" value="1"/>
</dbReference>
<dbReference type="GO" id="GO:0016407">
    <property type="term" value="F:acetyltransferase activity"/>
    <property type="evidence" value="ECO:0007669"/>
    <property type="project" value="TreeGrafter"/>
</dbReference>
<gene>
    <name evidence="9" type="ORF">METZ01_LOCUS1589</name>
</gene>
<comment type="similarity">
    <text evidence="2">Belongs to the 2-oxoacid dehydrogenase family.</text>
</comment>
<feature type="region of interest" description="Disordered" evidence="6">
    <location>
        <begin position="186"/>
        <end position="207"/>
    </location>
</feature>
<evidence type="ECO:0000259" key="7">
    <source>
        <dbReference type="PROSITE" id="PS50968"/>
    </source>
</evidence>
<accession>A0A381N2J9</accession>
<dbReference type="InterPro" id="IPR003016">
    <property type="entry name" value="2-oxoA_DH_lipoyl-BS"/>
</dbReference>
<evidence type="ECO:0008006" key="10">
    <source>
        <dbReference type="Google" id="ProtNLM"/>
    </source>
</evidence>
<feature type="domain" description="Lipoyl-binding" evidence="7">
    <location>
        <begin position="1"/>
        <end position="76"/>
    </location>
</feature>
<feature type="compositionally biased region" description="Polar residues" evidence="6">
    <location>
        <begin position="83"/>
        <end position="98"/>
    </location>
</feature>
<dbReference type="GO" id="GO:0031405">
    <property type="term" value="F:lipoic acid binding"/>
    <property type="evidence" value="ECO:0007669"/>
    <property type="project" value="TreeGrafter"/>
</dbReference>
<dbReference type="EMBL" id="UINC01000083">
    <property type="protein sequence ID" value="SUZ48735.1"/>
    <property type="molecule type" value="Genomic_DNA"/>
</dbReference>
<dbReference type="PROSITE" id="PS50968">
    <property type="entry name" value="BIOTINYL_LIPOYL"/>
    <property type="match status" value="1"/>
</dbReference>
<dbReference type="PANTHER" id="PTHR43178">
    <property type="entry name" value="DIHYDROLIPOAMIDE ACETYLTRANSFERASE COMPONENT OF PYRUVATE DEHYDROGENASE COMPLEX"/>
    <property type="match status" value="1"/>
</dbReference>
<keyword evidence="4" id="KW-0450">Lipoyl</keyword>
<dbReference type="PROSITE" id="PS00189">
    <property type="entry name" value="LIPOYL"/>
    <property type="match status" value="1"/>
</dbReference>
<evidence type="ECO:0000256" key="4">
    <source>
        <dbReference type="ARBA" id="ARBA00022823"/>
    </source>
</evidence>
<dbReference type="InterPro" id="IPR023213">
    <property type="entry name" value="CAT-like_dom_sf"/>
</dbReference>
<dbReference type="Pfam" id="PF02817">
    <property type="entry name" value="E3_binding"/>
    <property type="match status" value="1"/>
</dbReference>
<dbReference type="GO" id="GO:0005737">
    <property type="term" value="C:cytoplasm"/>
    <property type="evidence" value="ECO:0007669"/>
    <property type="project" value="TreeGrafter"/>
</dbReference>
<keyword evidence="5" id="KW-0012">Acyltransferase</keyword>
<reference evidence="9" key="1">
    <citation type="submission" date="2018-05" db="EMBL/GenBank/DDBJ databases">
        <authorList>
            <person name="Lanie J.A."/>
            <person name="Ng W.-L."/>
            <person name="Kazmierczak K.M."/>
            <person name="Andrzejewski T.M."/>
            <person name="Davidsen T.M."/>
            <person name="Wayne K.J."/>
            <person name="Tettelin H."/>
            <person name="Glass J.I."/>
            <person name="Rusch D."/>
            <person name="Podicherti R."/>
            <person name="Tsui H.-C.T."/>
            <person name="Winkler M.E."/>
        </authorList>
    </citation>
    <scope>NUCLEOTIDE SEQUENCE</scope>
</reference>
<dbReference type="InterPro" id="IPR004167">
    <property type="entry name" value="PSBD"/>
</dbReference>
<feature type="region of interest" description="Disordered" evidence="6">
    <location>
        <begin position="81"/>
        <end position="108"/>
    </location>
</feature>
<evidence type="ECO:0000256" key="1">
    <source>
        <dbReference type="ARBA" id="ARBA00001938"/>
    </source>
</evidence>
<dbReference type="InterPro" id="IPR001078">
    <property type="entry name" value="2-oxoacid_DH_actylTfrase"/>
</dbReference>
<dbReference type="CDD" id="cd06849">
    <property type="entry name" value="lipoyl_domain"/>
    <property type="match status" value="1"/>
</dbReference>
<dbReference type="InterPro" id="IPR011053">
    <property type="entry name" value="Single_hybrid_motif"/>
</dbReference>
<dbReference type="PANTHER" id="PTHR43178:SF5">
    <property type="entry name" value="LIPOAMIDE ACYLTRANSFERASE COMPONENT OF BRANCHED-CHAIN ALPHA-KETO ACID DEHYDROGENASE COMPLEX, MITOCHONDRIAL"/>
    <property type="match status" value="1"/>
</dbReference>
<evidence type="ECO:0000313" key="9">
    <source>
        <dbReference type="EMBL" id="SUZ48735.1"/>
    </source>
</evidence>
<evidence type="ECO:0000256" key="5">
    <source>
        <dbReference type="ARBA" id="ARBA00023315"/>
    </source>
</evidence>
<dbReference type="InterPro" id="IPR036625">
    <property type="entry name" value="E3-bd_dom_sf"/>
</dbReference>
<dbReference type="AlphaFoldDB" id="A0A381N2J9"/>
<protein>
    <recommendedName>
        <fullName evidence="10">Dihydrolipoamide acetyltransferase component of pyruvate dehydrogenase complex</fullName>
    </recommendedName>
</protein>
<evidence type="ECO:0000259" key="8">
    <source>
        <dbReference type="PROSITE" id="PS51826"/>
    </source>
</evidence>
<dbReference type="Gene3D" id="3.30.559.10">
    <property type="entry name" value="Chloramphenicol acetyltransferase-like domain"/>
    <property type="match status" value="1"/>
</dbReference>
<evidence type="ECO:0000256" key="2">
    <source>
        <dbReference type="ARBA" id="ARBA00007317"/>
    </source>
</evidence>
<sequence length="440" mass="46960">MIKVVMPQMGESIAEGTIIKWLKATGDQVERDEPLFEITTDKVDTEVPSPASGVLKTILVAEGETVDVGATVAEVEVADSDATVESAQSDPLLTNTSHTDPDSNEGDVNAAAHFRTKQPVQLVSFKRTQRSAGMSASSETGQSFSPAVLELARRKNVTLETLSDIQGSGRGGRLTKRDVEQYLKNHADDSTGPMVSRGSLASPPAEYIYQPKPEDERVPMTPVRRKIANHMSWSTKISPHATAMSECDMSHVKALIERDGEQFAATAGAPLTYTVLVGEAAIKALEEFPALNASVVGDDIVLKPAVNLSVAVALPDTGELIVPVIHGANVLSRVELASAIKDLAIRARSRQLKPEDVQGGTFTLTNPGVFGGLTGTPIINQPQVAILGLGAVVNRPVVVDDSITIRPIMMLSLAFDHRAVDGMLAFQYLASVKQQLEQLS</sequence>
<dbReference type="Pfam" id="PF00198">
    <property type="entry name" value="2-oxoacid_dh"/>
    <property type="match status" value="1"/>
</dbReference>
<name>A0A381N2J9_9ZZZZ</name>
<organism evidence="9">
    <name type="scientific">marine metagenome</name>
    <dbReference type="NCBI Taxonomy" id="408172"/>
    <lineage>
        <taxon>unclassified sequences</taxon>
        <taxon>metagenomes</taxon>
        <taxon>ecological metagenomes</taxon>
    </lineage>
</organism>
<evidence type="ECO:0000256" key="6">
    <source>
        <dbReference type="SAM" id="MobiDB-lite"/>
    </source>
</evidence>
<dbReference type="Gene3D" id="2.40.50.100">
    <property type="match status" value="1"/>
</dbReference>
<dbReference type="SUPFAM" id="SSF47005">
    <property type="entry name" value="Peripheral subunit-binding domain of 2-oxo acid dehydrogenase complex"/>
    <property type="match status" value="1"/>
</dbReference>
<dbReference type="SUPFAM" id="SSF52777">
    <property type="entry name" value="CoA-dependent acyltransferases"/>
    <property type="match status" value="1"/>
</dbReference>
<keyword evidence="3" id="KW-0808">Transferase</keyword>
<dbReference type="Gene3D" id="4.10.320.10">
    <property type="entry name" value="E3-binding domain"/>
    <property type="match status" value="1"/>
</dbReference>
<dbReference type="InterPro" id="IPR050743">
    <property type="entry name" value="2-oxoacid_DH_E2_comp"/>
</dbReference>
<comment type="cofactor">
    <cofactor evidence="1">
        <name>(R)-lipoate</name>
        <dbReference type="ChEBI" id="CHEBI:83088"/>
    </cofactor>
</comment>
<dbReference type="Pfam" id="PF00364">
    <property type="entry name" value="Biotin_lipoyl"/>
    <property type="match status" value="1"/>
</dbReference>